<keyword evidence="1" id="KW-0732">Signal</keyword>
<evidence type="ECO:0008006" key="4">
    <source>
        <dbReference type="Google" id="ProtNLM"/>
    </source>
</evidence>
<reference evidence="2" key="1">
    <citation type="submission" date="2020-08" db="EMBL/GenBank/DDBJ databases">
        <title>Sequencing the genomes of 1000 actinobacteria strains.</title>
        <authorList>
            <person name="Klenk H.-P."/>
        </authorList>
    </citation>
    <scope>NUCLEOTIDE SEQUENCE</scope>
    <source>
        <strain evidence="2">DSM 10695</strain>
    </source>
</reference>
<organism evidence="2 3">
    <name type="scientific">Schaalia hyovaginalis</name>
    <dbReference type="NCBI Taxonomy" id="29316"/>
    <lineage>
        <taxon>Bacteria</taxon>
        <taxon>Bacillati</taxon>
        <taxon>Actinomycetota</taxon>
        <taxon>Actinomycetes</taxon>
        <taxon>Actinomycetales</taxon>
        <taxon>Actinomycetaceae</taxon>
        <taxon>Schaalia</taxon>
    </lineage>
</organism>
<dbReference type="EMBL" id="JACHMK010000001">
    <property type="protein sequence ID" value="MBB6335117.1"/>
    <property type="molecule type" value="Genomic_DNA"/>
</dbReference>
<sequence>MKTRTSLIGALAATALALGGCQYFEQSVKDVSAEFRGITATVETFDVNANALDRITGKSIQVTTDDRFDITDAEGKITKESSVLKLTVGGEPVYHVGSSLILAEQGLESILNDANAKAEVNSTESSVPFLSRLKTSFDEFFTGKDYTVLIRSQEGTPIAVYSGDKVSSYSAEGIPNSTVLLIDHKRLFIYRCDYTIYSSELIQ</sequence>
<evidence type="ECO:0000313" key="2">
    <source>
        <dbReference type="EMBL" id="MBB6335117.1"/>
    </source>
</evidence>
<dbReference type="InterPro" id="IPR032484">
    <property type="entry name" value="DUF5052"/>
</dbReference>
<dbReference type="PROSITE" id="PS51257">
    <property type="entry name" value="PROKAR_LIPOPROTEIN"/>
    <property type="match status" value="1"/>
</dbReference>
<accession>A0A923E5D2</accession>
<protein>
    <recommendedName>
        <fullName evidence="4">DUF5052 family protein</fullName>
    </recommendedName>
</protein>
<dbReference type="RefSeq" id="WP_184453308.1">
    <property type="nucleotide sequence ID" value="NZ_JACHMK010000001.1"/>
</dbReference>
<keyword evidence="3" id="KW-1185">Reference proteome</keyword>
<feature type="chain" id="PRO_5039556866" description="DUF5052 family protein" evidence="1">
    <location>
        <begin position="18"/>
        <end position="203"/>
    </location>
</feature>
<dbReference type="Proteomes" id="UP000617426">
    <property type="component" value="Unassembled WGS sequence"/>
</dbReference>
<gene>
    <name evidence="2" type="ORF">HD592_001682</name>
</gene>
<evidence type="ECO:0000256" key="1">
    <source>
        <dbReference type="SAM" id="SignalP"/>
    </source>
</evidence>
<evidence type="ECO:0000313" key="3">
    <source>
        <dbReference type="Proteomes" id="UP000617426"/>
    </source>
</evidence>
<dbReference type="Pfam" id="PF16475">
    <property type="entry name" value="DUF5052"/>
    <property type="match status" value="1"/>
</dbReference>
<name>A0A923E5D2_9ACTO</name>
<proteinExistence type="predicted"/>
<dbReference type="AlphaFoldDB" id="A0A923E5D2"/>
<comment type="caution">
    <text evidence="2">The sequence shown here is derived from an EMBL/GenBank/DDBJ whole genome shotgun (WGS) entry which is preliminary data.</text>
</comment>
<feature type="signal peptide" evidence="1">
    <location>
        <begin position="1"/>
        <end position="17"/>
    </location>
</feature>